<dbReference type="RefSeq" id="WP_015521081.1">
    <property type="nucleotide sequence ID" value="NC_021012.1"/>
</dbReference>
<sequence length="303" mass="35842">MLEFPENYFRGEELEGFYVEEMMKRAWAAQIKVLKEIERICQKRGITYFADYGTLLGAVRHKGFIPWDDDIDIAMKPTDYKRFLQIAEQELPEGWKLLSLYNNDEYTETFARVVNSDRINNYKEWLDEWFGCPFVVGVDIFPLNYMPLDEDEAEIQKELYIIVKNARAVCQEHTEEAEQLLKLVEEVCRVTLDRSGNLERQLSMLLERIRIMYDAEEQGELTQIEVFSRKSFCRIPQEAYEKSIPMMFEGTDVQVPVGWDTVLRAEYGDDYMTPIQVRSSACHDYPFYKKQMKILEERSKGKQ</sequence>
<dbReference type="EMBL" id="FP929050">
    <property type="protein sequence ID" value="CBL12527.1"/>
    <property type="molecule type" value="Genomic_DNA"/>
</dbReference>
<proteinExistence type="predicted"/>
<protein>
    <submittedName>
        <fullName evidence="2">LPS biosynthesis protein</fullName>
        <ecNumber evidence="2">2.7.8.-</ecNumber>
    </submittedName>
</protein>
<accession>D4KYT7</accession>
<evidence type="ECO:0000313" key="3">
    <source>
        <dbReference type="Proteomes" id="UP000008953"/>
    </source>
</evidence>
<evidence type="ECO:0000259" key="1">
    <source>
        <dbReference type="Pfam" id="PF04991"/>
    </source>
</evidence>
<evidence type="ECO:0000313" key="2">
    <source>
        <dbReference type="EMBL" id="CBL12527.1"/>
    </source>
</evidence>
<keyword evidence="2" id="KW-0808">Transferase</keyword>
<gene>
    <name evidence="2" type="ORF">RO1_19840</name>
</gene>
<dbReference type="GO" id="GO:0016740">
    <property type="term" value="F:transferase activity"/>
    <property type="evidence" value="ECO:0007669"/>
    <property type="project" value="UniProtKB-KW"/>
</dbReference>
<dbReference type="InterPro" id="IPR052942">
    <property type="entry name" value="LPS_cholinephosphotransferase"/>
</dbReference>
<dbReference type="Proteomes" id="UP000008953">
    <property type="component" value="Chromosome"/>
</dbReference>
<dbReference type="PANTHER" id="PTHR43404">
    <property type="entry name" value="LIPOPOLYSACCHARIDE CHOLINEPHOSPHOTRANSFERASE LICD"/>
    <property type="match status" value="1"/>
</dbReference>
<dbReference type="Pfam" id="PF04991">
    <property type="entry name" value="LicD"/>
    <property type="match status" value="1"/>
</dbReference>
<organism evidence="2 3">
    <name type="scientific">Roseburia intestinalis XB6B4</name>
    <dbReference type="NCBI Taxonomy" id="718255"/>
    <lineage>
        <taxon>Bacteria</taxon>
        <taxon>Bacillati</taxon>
        <taxon>Bacillota</taxon>
        <taxon>Clostridia</taxon>
        <taxon>Lachnospirales</taxon>
        <taxon>Lachnospiraceae</taxon>
        <taxon>Roseburia</taxon>
    </lineage>
</organism>
<dbReference type="EC" id="2.7.8.-" evidence="2"/>
<dbReference type="InterPro" id="IPR007074">
    <property type="entry name" value="LicD/FKTN/FKRP_NTP_transf"/>
</dbReference>
<feature type="domain" description="LicD/FKTN/FKRP nucleotidyltransferase" evidence="1">
    <location>
        <begin position="41"/>
        <end position="268"/>
    </location>
</feature>
<reference evidence="2 3" key="2">
    <citation type="submission" date="2010-03" db="EMBL/GenBank/DDBJ databases">
        <authorList>
            <person name="Pajon A."/>
        </authorList>
    </citation>
    <scope>NUCLEOTIDE SEQUENCE [LARGE SCALE GENOMIC DNA]</scope>
    <source>
        <strain evidence="2 3">XB6B4</strain>
    </source>
</reference>
<dbReference type="HOGENOM" id="CLU_075543_0_0_9"/>
<dbReference type="KEGG" id="rix:RO1_19840"/>
<dbReference type="PANTHER" id="PTHR43404:SF2">
    <property type="entry name" value="LIPOPOLYSACCHARIDE CHOLINEPHOSPHOTRANSFERASE LICD"/>
    <property type="match status" value="1"/>
</dbReference>
<dbReference type="AlphaFoldDB" id="D4KYT7"/>
<name>D4KYT7_9FIRM</name>
<dbReference type="PATRIC" id="fig|718255.3.peg.3159"/>
<reference evidence="2 3" key="1">
    <citation type="submission" date="2010-03" db="EMBL/GenBank/DDBJ databases">
        <title>The genome sequence of Roseburia intestinalis XB6B4.</title>
        <authorList>
            <consortium name="metaHIT consortium -- http://www.metahit.eu/"/>
            <person name="Pajon A."/>
            <person name="Turner K."/>
            <person name="Parkhill J."/>
            <person name="Bernalier A."/>
        </authorList>
    </citation>
    <scope>NUCLEOTIDE SEQUENCE [LARGE SCALE GENOMIC DNA]</scope>
    <source>
        <strain evidence="2 3">XB6B4</strain>
    </source>
</reference>
<dbReference type="GO" id="GO:0009100">
    <property type="term" value="P:glycoprotein metabolic process"/>
    <property type="evidence" value="ECO:0007669"/>
    <property type="project" value="UniProtKB-ARBA"/>
</dbReference>